<accession>A0A165C3L9</accession>
<evidence type="ECO:0000256" key="1">
    <source>
        <dbReference type="ARBA" id="ARBA00005634"/>
    </source>
</evidence>
<reference evidence="7 8" key="1">
    <citation type="journal article" date="2016" name="Mol. Biol. Evol.">
        <title>Comparative Genomics of Early-Diverging Mushroom-Forming Fungi Provides Insights into the Origins of Lignocellulose Decay Capabilities.</title>
        <authorList>
            <person name="Nagy L.G."/>
            <person name="Riley R."/>
            <person name="Tritt A."/>
            <person name="Adam C."/>
            <person name="Daum C."/>
            <person name="Floudas D."/>
            <person name="Sun H."/>
            <person name="Yadav J.S."/>
            <person name="Pangilinan J."/>
            <person name="Larsson K.H."/>
            <person name="Matsuura K."/>
            <person name="Barry K."/>
            <person name="Labutti K."/>
            <person name="Kuo R."/>
            <person name="Ohm R.A."/>
            <person name="Bhattacharya S.S."/>
            <person name="Shirouzu T."/>
            <person name="Yoshinaga Y."/>
            <person name="Martin F.M."/>
            <person name="Grigoriev I.V."/>
            <person name="Hibbett D.S."/>
        </authorList>
    </citation>
    <scope>NUCLEOTIDE SEQUENCE [LARGE SCALE GENOMIC DNA]</scope>
    <source>
        <strain evidence="7 8">93-53</strain>
    </source>
</reference>
<feature type="domain" description="Transferrin receptor-like dimerisation" evidence="5">
    <location>
        <begin position="753"/>
        <end position="839"/>
    </location>
</feature>
<feature type="domain" description="Peptidase M28" evidence="6">
    <location>
        <begin position="405"/>
        <end position="611"/>
    </location>
</feature>
<name>A0A165C3L9_9APHY</name>
<keyword evidence="8" id="KW-1185">Reference proteome</keyword>
<dbReference type="SUPFAM" id="SSF52025">
    <property type="entry name" value="PA domain"/>
    <property type="match status" value="1"/>
</dbReference>
<evidence type="ECO:0000259" key="5">
    <source>
        <dbReference type="Pfam" id="PF04253"/>
    </source>
</evidence>
<dbReference type="Gene3D" id="3.50.30.30">
    <property type="match status" value="1"/>
</dbReference>
<evidence type="ECO:0000256" key="2">
    <source>
        <dbReference type="SAM" id="MobiDB-lite"/>
    </source>
</evidence>
<keyword evidence="3" id="KW-0812">Transmembrane</keyword>
<feature type="transmembrane region" description="Helical" evidence="3">
    <location>
        <begin position="31"/>
        <end position="48"/>
    </location>
</feature>
<evidence type="ECO:0000313" key="8">
    <source>
        <dbReference type="Proteomes" id="UP000076871"/>
    </source>
</evidence>
<gene>
    <name evidence="7" type="ORF">LAESUDRAFT_730492</name>
</gene>
<evidence type="ECO:0000259" key="4">
    <source>
        <dbReference type="Pfam" id="PF02225"/>
    </source>
</evidence>
<keyword evidence="3" id="KW-0472">Membrane</keyword>
<comment type="similarity">
    <text evidence="1">Belongs to the peptidase M28 family. M28B subfamily.</text>
</comment>
<dbReference type="InterPro" id="IPR046450">
    <property type="entry name" value="PA_dom_sf"/>
</dbReference>
<dbReference type="Pfam" id="PF04389">
    <property type="entry name" value="Peptidase_M28"/>
    <property type="match status" value="1"/>
</dbReference>
<dbReference type="FunFam" id="3.40.630.10:FF:000101">
    <property type="entry name" value="N-acetylated alpha-linked acidic dipeptidase like 1"/>
    <property type="match status" value="1"/>
</dbReference>
<dbReference type="EMBL" id="KV427655">
    <property type="protein sequence ID" value="KZT02146.1"/>
    <property type="molecule type" value="Genomic_DNA"/>
</dbReference>
<dbReference type="Pfam" id="PF02225">
    <property type="entry name" value="PA"/>
    <property type="match status" value="1"/>
</dbReference>
<keyword evidence="3" id="KW-1133">Transmembrane helix</keyword>
<dbReference type="GO" id="GO:0004180">
    <property type="term" value="F:carboxypeptidase activity"/>
    <property type="evidence" value="ECO:0007669"/>
    <property type="project" value="TreeGrafter"/>
</dbReference>
<dbReference type="PANTHER" id="PTHR10404">
    <property type="entry name" value="N-ACETYLATED-ALPHA-LINKED ACIDIC DIPEPTIDASE"/>
    <property type="match status" value="1"/>
</dbReference>
<dbReference type="Proteomes" id="UP000076871">
    <property type="component" value="Unassembled WGS sequence"/>
</dbReference>
<dbReference type="Gene3D" id="1.20.930.40">
    <property type="entry name" value="Transferrin receptor-like, dimerisation domain"/>
    <property type="match status" value="1"/>
</dbReference>
<dbReference type="InterPro" id="IPR003137">
    <property type="entry name" value="PA_domain"/>
</dbReference>
<dbReference type="SUPFAM" id="SSF53187">
    <property type="entry name" value="Zn-dependent exopeptidases"/>
    <property type="match status" value="1"/>
</dbReference>
<dbReference type="CDD" id="cd08022">
    <property type="entry name" value="M28_PSMA_like"/>
    <property type="match status" value="1"/>
</dbReference>
<dbReference type="STRING" id="1314785.A0A165C3L9"/>
<dbReference type="InterPro" id="IPR007365">
    <property type="entry name" value="TFR-like_dimer_dom"/>
</dbReference>
<dbReference type="InterPro" id="IPR039373">
    <property type="entry name" value="Peptidase_M28B"/>
</dbReference>
<evidence type="ECO:0000313" key="7">
    <source>
        <dbReference type="EMBL" id="KZT02146.1"/>
    </source>
</evidence>
<feature type="domain" description="PA" evidence="4">
    <location>
        <begin position="233"/>
        <end position="303"/>
    </location>
</feature>
<dbReference type="AlphaFoldDB" id="A0A165C3L9"/>
<dbReference type="OrthoDB" id="5841748at2759"/>
<organism evidence="7 8">
    <name type="scientific">Laetiporus sulphureus 93-53</name>
    <dbReference type="NCBI Taxonomy" id="1314785"/>
    <lineage>
        <taxon>Eukaryota</taxon>
        <taxon>Fungi</taxon>
        <taxon>Dikarya</taxon>
        <taxon>Basidiomycota</taxon>
        <taxon>Agaricomycotina</taxon>
        <taxon>Agaricomycetes</taxon>
        <taxon>Polyporales</taxon>
        <taxon>Laetiporus</taxon>
    </lineage>
</organism>
<dbReference type="CDD" id="cd02121">
    <property type="entry name" value="PA_GCPII_like"/>
    <property type="match status" value="1"/>
</dbReference>
<protein>
    <submittedName>
        <fullName evidence="7">Zn-dependent exopeptidase</fullName>
    </submittedName>
</protein>
<dbReference type="SUPFAM" id="SSF47672">
    <property type="entry name" value="Transferrin receptor-like dimerisation domain"/>
    <property type="match status" value="1"/>
</dbReference>
<dbReference type="InterPro" id="IPR036757">
    <property type="entry name" value="TFR-like_dimer_dom_sf"/>
</dbReference>
<feature type="compositionally biased region" description="Basic and acidic residues" evidence="2">
    <location>
        <begin position="1"/>
        <end position="10"/>
    </location>
</feature>
<dbReference type="Gene3D" id="3.40.630.10">
    <property type="entry name" value="Zn peptidases"/>
    <property type="match status" value="1"/>
</dbReference>
<dbReference type="InterPro" id="IPR007484">
    <property type="entry name" value="Peptidase_M28"/>
</dbReference>
<dbReference type="PANTHER" id="PTHR10404:SF46">
    <property type="entry name" value="VACUOLAR PROTEIN SORTING-ASSOCIATED PROTEIN 70"/>
    <property type="match status" value="1"/>
</dbReference>
<dbReference type="InParanoid" id="A0A165C3L9"/>
<dbReference type="FunCoup" id="A0A165C3L9">
    <property type="interactions" value="48"/>
</dbReference>
<evidence type="ECO:0000259" key="6">
    <source>
        <dbReference type="Pfam" id="PF04389"/>
    </source>
</evidence>
<evidence type="ECO:0000256" key="3">
    <source>
        <dbReference type="SAM" id="Phobius"/>
    </source>
</evidence>
<feature type="region of interest" description="Disordered" evidence="2">
    <location>
        <begin position="1"/>
        <end position="22"/>
    </location>
</feature>
<dbReference type="RefSeq" id="XP_040759886.1">
    <property type="nucleotide sequence ID" value="XM_040909846.1"/>
</dbReference>
<proteinExistence type="inferred from homology"/>
<dbReference type="GeneID" id="63826875"/>
<dbReference type="Pfam" id="PF04253">
    <property type="entry name" value="TFR_dimer"/>
    <property type="match status" value="1"/>
</dbReference>
<sequence length="841" mass="92349">MKADIEKASLLEDAQSSEEPAKTRRTIGCRLTRAVLIFYAFVTVYVLAKRVFLKHHPGLDSEADTPGSWALDLAVNPAHPRLSGKKAEELFLATPEPASAFAASRAYATHPHLAGSSEDFEDAKAILQLFRSQFHIHSFPGAPDPIFPTGSRASRAMTLGINKHRTPYAWIDVYYPVMNTSISHSLELLDEEAGKAVWTAELEEDGDPRDPEVAKYRVAVPVWHGLSADSEAEGELVYVNYGRKEDYDEVLAKGGNFTGKVVLARYGAIFRGLKIQLAQTHGAAGVLIYSDPCDDGSVTVKNGYAPYPEGPARNPSAVQRGSVQFISAYPGDPTTPGRPAYKDAECDEGTNIPKIPSFPIGWGNAQRLLEELGGTDEGRVINGEASKRKVKLVNRVDNKVTPIWNTMLAIPGHIRNETVLLGCHRDAWVMGGADPVSGTVSLHEVIRGFGALYKSGWRPLRNIVIASWDAEEYGLIGSTEWAENFPEWISKNVVAYLNVDVSVSSSRWGASASPSLAHLIRQSAKDVPHPTIAGKTLWDAKKDAGTFEGAVDEEFLQIYEAAHASETGVSLLGSGSDYTPFLQRLGVASMDQGFGGTPTDAPYHYHSIYDSQAWQERYGDPGFHRHVAVAKHMGLTALRIIDAIVVPLNTTQYSLELDSYLDKVEDIASSLAITPDFTNLRSSIASLQSASEALDVEKADTEKKFKEALDKLPIKESHCSGKMDHPHLPDWLKKILHKIHRHRKDNPPKDIEDFIKAAQRMEKVNVKLKAFEAGFISEEGINEREWYKHLVVAPGKYLGYGATMLPAITEALTLEKNITLAEIEAKRVSKLIDNLAQTIAV</sequence>